<proteinExistence type="predicted"/>
<evidence type="ECO:0000313" key="2">
    <source>
        <dbReference type="Proteomes" id="UP001165489"/>
    </source>
</evidence>
<reference evidence="1" key="1">
    <citation type="submission" date="2022-03" db="EMBL/GenBank/DDBJ databases">
        <title>De novo assembled genomes of Belliella spp. (Cyclobacteriaceae) strains.</title>
        <authorList>
            <person name="Szabo A."/>
            <person name="Korponai K."/>
            <person name="Felfoldi T."/>
        </authorList>
    </citation>
    <scope>NUCLEOTIDE SEQUENCE</scope>
    <source>
        <strain evidence="1">DSM 111904</strain>
    </source>
</reference>
<accession>A0ABS9V4D3</accession>
<dbReference type="RefSeq" id="WP_241349594.1">
    <property type="nucleotide sequence ID" value="NZ_JAKZGP010000066.1"/>
</dbReference>
<sequence>MILKHHSTKSEYKTHWSLKLSLTVFIAILQATCGFGQEETIDFEITVAGISIGEMKAYREVSKKKELYDLKCDVSFWFFGRVNLNYSIKSEFVEKQLMKANSKTKSNKGDFYSLIQWVDDKYIVKATSYQFENDTTFYEPFLFSSSKLFFEEPIDVESSLAENFGLPAKITKMKDHYEISVNGNKNKFYYENGKIVKAVMQSPIKNYVIKRKTD</sequence>
<dbReference type="EMBL" id="JAKZGP010000066">
    <property type="protein sequence ID" value="MCH7411244.1"/>
    <property type="molecule type" value="Genomic_DNA"/>
</dbReference>
<dbReference type="Pfam" id="PF19630">
    <property type="entry name" value="DUF6134"/>
    <property type="match status" value="1"/>
</dbReference>
<name>A0ABS9V4D3_9BACT</name>
<evidence type="ECO:0000313" key="1">
    <source>
        <dbReference type="EMBL" id="MCH7411244.1"/>
    </source>
</evidence>
<organism evidence="1 2">
    <name type="scientific">Belliella filtrata</name>
    <dbReference type="NCBI Taxonomy" id="2923435"/>
    <lineage>
        <taxon>Bacteria</taxon>
        <taxon>Pseudomonadati</taxon>
        <taxon>Bacteroidota</taxon>
        <taxon>Cytophagia</taxon>
        <taxon>Cytophagales</taxon>
        <taxon>Cyclobacteriaceae</taxon>
        <taxon>Belliella</taxon>
    </lineage>
</organism>
<dbReference type="InterPro" id="IPR045767">
    <property type="entry name" value="DUF6134"/>
</dbReference>
<keyword evidence="2" id="KW-1185">Reference proteome</keyword>
<gene>
    <name evidence="1" type="ORF">MM239_17740</name>
</gene>
<evidence type="ECO:0008006" key="3">
    <source>
        <dbReference type="Google" id="ProtNLM"/>
    </source>
</evidence>
<dbReference type="Proteomes" id="UP001165489">
    <property type="component" value="Unassembled WGS sequence"/>
</dbReference>
<protein>
    <recommendedName>
        <fullName evidence="3">DUF3108 domain-containing protein</fullName>
    </recommendedName>
</protein>
<comment type="caution">
    <text evidence="1">The sequence shown here is derived from an EMBL/GenBank/DDBJ whole genome shotgun (WGS) entry which is preliminary data.</text>
</comment>